<keyword evidence="7" id="KW-0406">Ion transport</keyword>
<comment type="caution">
    <text evidence="15">The sequence shown here is derived from an EMBL/GenBank/DDBJ whole genome shotgun (WGS) entry which is preliminary data.</text>
</comment>
<dbReference type="FunFam" id="2.70.150.10:FF:000020">
    <property type="entry name" value="Copper-exporting P-type ATPase A"/>
    <property type="match status" value="1"/>
</dbReference>
<evidence type="ECO:0000256" key="10">
    <source>
        <dbReference type="ARBA" id="ARBA00022989"/>
    </source>
</evidence>
<dbReference type="PRINTS" id="PR00943">
    <property type="entry name" value="CUATPASE"/>
</dbReference>
<dbReference type="Gene3D" id="2.70.150.10">
    <property type="entry name" value="Calcium-transporting ATPase, cytoplasmic transduction domain A"/>
    <property type="match status" value="1"/>
</dbReference>
<evidence type="ECO:0000256" key="9">
    <source>
        <dbReference type="ARBA" id="ARBA00022967"/>
    </source>
</evidence>
<evidence type="ECO:0000313" key="16">
    <source>
        <dbReference type="Proteomes" id="UP000242263"/>
    </source>
</evidence>
<evidence type="ECO:0000256" key="13">
    <source>
        <dbReference type="SAM" id="Phobius"/>
    </source>
</evidence>
<proteinExistence type="inferred from homology"/>
<dbReference type="SUPFAM" id="SSF49503">
    <property type="entry name" value="Cupredoxins"/>
    <property type="match status" value="1"/>
</dbReference>
<dbReference type="InterPro" id="IPR023214">
    <property type="entry name" value="HAD_sf"/>
</dbReference>
<dbReference type="InterPro" id="IPR011017">
    <property type="entry name" value="TRASH_dom"/>
</dbReference>
<keyword evidence="12 13" id="KW-0472">Membrane</keyword>
<evidence type="ECO:0000256" key="12">
    <source>
        <dbReference type="ARBA" id="ARBA00023136"/>
    </source>
</evidence>
<dbReference type="InterPro" id="IPR018303">
    <property type="entry name" value="ATPase_P-typ_P_site"/>
</dbReference>
<dbReference type="EMBL" id="PKGU01000001">
    <property type="protein sequence ID" value="PKZ16297.1"/>
    <property type="molecule type" value="Genomic_DNA"/>
</dbReference>
<evidence type="ECO:0000256" key="3">
    <source>
        <dbReference type="ARBA" id="ARBA00022475"/>
    </source>
</evidence>
<keyword evidence="10 13" id="KW-1133">Transmembrane helix</keyword>
<feature type="transmembrane region" description="Helical" evidence="13">
    <location>
        <begin position="199"/>
        <end position="218"/>
    </location>
</feature>
<keyword evidence="8" id="KW-0067">ATP-binding</keyword>
<evidence type="ECO:0000259" key="14">
    <source>
        <dbReference type="SMART" id="SM00746"/>
    </source>
</evidence>
<dbReference type="Pfam" id="PF00122">
    <property type="entry name" value="E1-E2_ATPase"/>
    <property type="match status" value="1"/>
</dbReference>
<keyword evidence="3" id="KW-1003">Cell membrane</keyword>
<dbReference type="SUPFAM" id="SSF56784">
    <property type="entry name" value="HAD-like"/>
    <property type="match status" value="1"/>
</dbReference>
<dbReference type="InterPro" id="IPR008972">
    <property type="entry name" value="Cupredoxin"/>
</dbReference>
<keyword evidence="9" id="KW-1278">Translocase</keyword>
<dbReference type="InterPro" id="IPR059000">
    <property type="entry name" value="ATPase_P-type_domA"/>
</dbReference>
<dbReference type="RefSeq" id="WP_049217016.1">
    <property type="nucleotide sequence ID" value="NZ_CAUPEW010000003.1"/>
</dbReference>
<dbReference type="InterPro" id="IPR009078">
    <property type="entry name" value="Ferritin-like_SF"/>
</dbReference>
<dbReference type="Pfam" id="PF13473">
    <property type="entry name" value="Cupredoxin_1"/>
    <property type="match status" value="1"/>
</dbReference>
<dbReference type="InterPro" id="IPR028096">
    <property type="entry name" value="EfeO_Cupredoxin"/>
</dbReference>
<comment type="similarity">
    <text evidence="2">Belongs to the cation transport ATPase (P-type) (TC 3.A.3) family. Type IB subfamily.</text>
</comment>
<dbReference type="AlphaFoldDB" id="A0A2I1M880"/>
<dbReference type="GO" id="GO:0016887">
    <property type="term" value="F:ATP hydrolysis activity"/>
    <property type="evidence" value="ECO:0007669"/>
    <property type="project" value="InterPro"/>
</dbReference>
<keyword evidence="7" id="KW-0813">Transport</keyword>
<feature type="transmembrane region" description="Helical" evidence="13">
    <location>
        <begin position="167"/>
        <end position="187"/>
    </location>
</feature>
<dbReference type="PROSITE" id="PS01229">
    <property type="entry name" value="COF_2"/>
    <property type="match status" value="1"/>
</dbReference>
<dbReference type="Gene3D" id="3.40.50.1000">
    <property type="entry name" value="HAD superfamily/HAD-like"/>
    <property type="match status" value="1"/>
</dbReference>
<dbReference type="Pfam" id="PF04945">
    <property type="entry name" value="YHS"/>
    <property type="match status" value="1"/>
</dbReference>
<evidence type="ECO:0000256" key="5">
    <source>
        <dbReference type="ARBA" id="ARBA00022723"/>
    </source>
</evidence>
<evidence type="ECO:0000256" key="8">
    <source>
        <dbReference type="ARBA" id="ARBA00022840"/>
    </source>
</evidence>
<evidence type="ECO:0000313" key="15">
    <source>
        <dbReference type="EMBL" id="PKZ16297.1"/>
    </source>
</evidence>
<dbReference type="Gene3D" id="2.60.40.420">
    <property type="entry name" value="Cupredoxins - blue copper proteins"/>
    <property type="match status" value="1"/>
</dbReference>
<feature type="domain" description="TRASH" evidence="14">
    <location>
        <begin position="781"/>
        <end position="817"/>
    </location>
</feature>
<evidence type="ECO:0000256" key="1">
    <source>
        <dbReference type="ARBA" id="ARBA00004651"/>
    </source>
</evidence>
<keyword evidence="6" id="KW-0547">Nucleotide-binding</keyword>
<dbReference type="SUPFAM" id="SSF81653">
    <property type="entry name" value="Calcium ATPase, transduction domain A"/>
    <property type="match status" value="1"/>
</dbReference>
<comment type="subcellular location">
    <subcellularLocation>
        <location evidence="1">Cell membrane</location>
        <topology evidence="1">Multi-pass membrane protein</topology>
    </subcellularLocation>
</comment>
<dbReference type="PANTHER" id="PTHR43520">
    <property type="entry name" value="ATP7, ISOFORM B"/>
    <property type="match status" value="1"/>
</dbReference>
<dbReference type="InterPro" id="IPR008250">
    <property type="entry name" value="ATPase_P-typ_transduc_dom_A_sf"/>
</dbReference>
<dbReference type="GO" id="GO:0043682">
    <property type="term" value="F:P-type divalent copper transporter activity"/>
    <property type="evidence" value="ECO:0007669"/>
    <property type="project" value="TreeGrafter"/>
</dbReference>
<evidence type="ECO:0000256" key="4">
    <source>
        <dbReference type="ARBA" id="ARBA00022692"/>
    </source>
</evidence>
<dbReference type="SUPFAM" id="SSF81665">
    <property type="entry name" value="Calcium ATPase, transmembrane domain M"/>
    <property type="match status" value="1"/>
</dbReference>
<keyword evidence="11" id="KW-0186">Copper</keyword>
<dbReference type="GO" id="GO:0055070">
    <property type="term" value="P:copper ion homeostasis"/>
    <property type="evidence" value="ECO:0007669"/>
    <property type="project" value="TreeGrafter"/>
</dbReference>
<dbReference type="Pfam" id="PF00702">
    <property type="entry name" value="Hydrolase"/>
    <property type="match status" value="1"/>
</dbReference>
<evidence type="ECO:0000256" key="2">
    <source>
        <dbReference type="ARBA" id="ARBA00006024"/>
    </source>
</evidence>
<dbReference type="GO" id="GO:0005524">
    <property type="term" value="F:ATP binding"/>
    <property type="evidence" value="ECO:0007669"/>
    <property type="project" value="UniProtKB-KW"/>
</dbReference>
<dbReference type="GO" id="GO:0005507">
    <property type="term" value="F:copper ion binding"/>
    <property type="evidence" value="ECO:0007669"/>
    <property type="project" value="TreeGrafter"/>
</dbReference>
<dbReference type="InterPro" id="IPR012348">
    <property type="entry name" value="RNR-like"/>
</dbReference>
<dbReference type="InterPro" id="IPR036412">
    <property type="entry name" value="HAD-like_sf"/>
</dbReference>
<dbReference type="PANTHER" id="PTHR43520:SF8">
    <property type="entry name" value="P-TYPE CU(+) TRANSPORTER"/>
    <property type="match status" value="1"/>
</dbReference>
<dbReference type="NCBIfam" id="TIGR01494">
    <property type="entry name" value="ATPase_P-type"/>
    <property type="match status" value="2"/>
</dbReference>
<gene>
    <name evidence="15" type="ORF">CYJ32_02440</name>
</gene>
<feature type="transmembrane region" description="Helical" evidence="13">
    <location>
        <begin position="266"/>
        <end position="285"/>
    </location>
</feature>
<dbReference type="SMART" id="SM00746">
    <property type="entry name" value="TRASH"/>
    <property type="match status" value="1"/>
</dbReference>
<feature type="transmembrane region" description="Helical" evidence="13">
    <location>
        <begin position="433"/>
        <end position="452"/>
    </location>
</feature>
<dbReference type="Gene3D" id="1.10.620.20">
    <property type="entry name" value="Ribonucleotide Reductase, subunit A"/>
    <property type="match status" value="1"/>
</dbReference>
<dbReference type="PROSITE" id="PS00154">
    <property type="entry name" value="ATPASE_E1_E2"/>
    <property type="match status" value="1"/>
</dbReference>
<reference evidence="15 16" key="1">
    <citation type="submission" date="2017-12" db="EMBL/GenBank/DDBJ databases">
        <title>Phylogenetic diversity of female urinary microbiome.</title>
        <authorList>
            <person name="Thomas-White K."/>
            <person name="Wolfe A.J."/>
        </authorList>
    </citation>
    <scope>NUCLEOTIDE SEQUENCE [LARGE SCALE GENOMIC DNA]</scope>
    <source>
        <strain evidence="15 16">UMB0064</strain>
    </source>
</reference>
<organism evidence="15 16">
    <name type="scientific">Alloscardovia omnicolens</name>
    <dbReference type="NCBI Taxonomy" id="419015"/>
    <lineage>
        <taxon>Bacteria</taxon>
        <taxon>Bacillati</taxon>
        <taxon>Actinomycetota</taxon>
        <taxon>Actinomycetes</taxon>
        <taxon>Bifidobacteriales</taxon>
        <taxon>Bifidobacteriaceae</taxon>
        <taxon>Alloscardovia</taxon>
    </lineage>
</organism>
<feature type="transmembrane region" description="Helical" evidence="13">
    <location>
        <begin position="458"/>
        <end position="481"/>
    </location>
</feature>
<dbReference type="GO" id="GO:0005886">
    <property type="term" value="C:plasma membrane"/>
    <property type="evidence" value="ECO:0007669"/>
    <property type="project" value="UniProtKB-SubCell"/>
</dbReference>
<sequence>MIFVYCAVAIVLSIALVWFFFAPRKGEHTVINGAKQEITISINGSYSPALIYAQAGTPLTIYFDRKDSGECTSHVVFPDLGRDTFLPAGRTTTIHLPALSAGDYPFACGMNMVHGMLRVTGEGGTNIDSDTDSDTDATIRETNNTTEVTDSHSNDRTAELNTLKKRFLVGVIFSIPVFILGMGFMFWGHNSSLPILHTLNNPWIQAVLATPVMLYTGWDIHRIGWSALIHRNPEMNALVTVGTSAAYVFSMLVCIAPEILPATARHVYFDTVVVVLTLVVMGSLIESRARAGTNSAIEALMALRPDTARVLSDSELKTEAWRLPQAGTQTPMSQIKTGDIVQVPGGHSVPADGVIVRGSARFDESMMTGESAAIERVIGDAITGGTLNLNAPVALRITATGQDTVLSQIIQLVASAQASKAPVQAVVDKIARVFVPAVFLIALWTFTLWMIFAQRSAFSFALTTAVTVLIIACPCALGLATPLSITAAIGRGAQYGILISSADALDKARFIRTIFFDKTGTITQGVAQVQDVSSARISYTHDRIKPTSAAALAELTDMGIRTIMLSGDKTEVAKQVAREAGISTAIAQVKPDGKAFWISHAQQQRGAERNHMIAMVGDGINDAPALAQADLGFAMGTGTDIAMRSADVTLMNGDITSVARMIRLSRATMRNIYQNLGFAFAYNLVGIVIATGILYPFTGWLLNPMIAGLAMAFSSVSLVLNSSRVRTARIDSSREAKPLNSAHPQIIIDDSTHSNQGELMFDFLKKKPTAATSGLEDVLIDPICGMTVDADQRPFAYGSKVYHFCSDHCLEAFKAEPQKYMEE</sequence>
<evidence type="ECO:0000256" key="7">
    <source>
        <dbReference type="ARBA" id="ARBA00022796"/>
    </source>
</evidence>
<dbReference type="GO" id="GO:0016491">
    <property type="term" value="F:oxidoreductase activity"/>
    <property type="evidence" value="ECO:0007669"/>
    <property type="project" value="InterPro"/>
</dbReference>
<protein>
    <submittedName>
        <fullName evidence="15">YHS domain-containing protein</fullName>
    </submittedName>
</protein>
<feature type="transmembrane region" description="Helical" evidence="13">
    <location>
        <begin position="672"/>
        <end position="695"/>
    </location>
</feature>
<keyword evidence="7" id="KW-0187">Copper transport</keyword>
<feature type="transmembrane region" description="Helical" evidence="13">
    <location>
        <begin position="6"/>
        <end position="22"/>
    </location>
</feature>
<dbReference type="Proteomes" id="UP000242263">
    <property type="component" value="Unassembled WGS sequence"/>
</dbReference>
<keyword evidence="5" id="KW-0479">Metal-binding</keyword>
<dbReference type="InterPro" id="IPR001757">
    <property type="entry name" value="P_typ_ATPase"/>
</dbReference>
<keyword evidence="4 13" id="KW-0812">Transmembrane</keyword>
<dbReference type="InterPro" id="IPR023298">
    <property type="entry name" value="ATPase_P-typ_TM_dom_sf"/>
</dbReference>
<evidence type="ECO:0000256" key="6">
    <source>
        <dbReference type="ARBA" id="ARBA00022741"/>
    </source>
</evidence>
<feature type="transmembrane region" description="Helical" evidence="13">
    <location>
        <begin position="238"/>
        <end position="260"/>
    </location>
</feature>
<dbReference type="InterPro" id="IPR007029">
    <property type="entry name" value="YHS_dom"/>
</dbReference>
<dbReference type="SUPFAM" id="SSF47240">
    <property type="entry name" value="Ferritin-like"/>
    <property type="match status" value="1"/>
</dbReference>
<name>A0A2I1M880_9BIFI</name>
<feature type="transmembrane region" description="Helical" evidence="13">
    <location>
        <begin position="701"/>
        <end position="720"/>
    </location>
</feature>
<accession>A0A2I1M880</accession>
<evidence type="ECO:0000256" key="11">
    <source>
        <dbReference type="ARBA" id="ARBA00023008"/>
    </source>
</evidence>